<organism evidence="2 3">
    <name type="scientific">Corynebacterium frankenforstense DSM 45800</name>
    <dbReference type="NCBI Taxonomy" id="1437875"/>
    <lineage>
        <taxon>Bacteria</taxon>
        <taxon>Bacillati</taxon>
        <taxon>Actinomycetota</taxon>
        <taxon>Actinomycetes</taxon>
        <taxon>Mycobacteriales</taxon>
        <taxon>Corynebacteriaceae</taxon>
        <taxon>Corynebacterium</taxon>
    </lineage>
</organism>
<feature type="transmembrane region" description="Helical" evidence="1">
    <location>
        <begin position="267"/>
        <end position="286"/>
    </location>
</feature>
<dbReference type="KEGG" id="cfk:CFRA_03675"/>
<feature type="transmembrane region" description="Helical" evidence="1">
    <location>
        <begin position="88"/>
        <end position="110"/>
    </location>
</feature>
<feature type="transmembrane region" description="Helical" evidence="1">
    <location>
        <begin position="35"/>
        <end position="57"/>
    </location>
</feature>
<sequence length="390" mass="40694">MAFVAIFLAALNLRAGIASVGPVLADVLAWYSAGGALAGLVTAMPCFFFGVMGLAAVPLARRVGLSRALLGGMVLTTVGLGVRPWVGSVWAFLVLTACVVAGIALSNVLIPAWVKTHGGRNMVTLMTVNSSVLGLSGALGPLSAGLAHEPGGWRHALFIWVWLSVAQVLAWVIVAWRTGYDFPRSGTRGSGPAVPLRRSPTAVALTAYFGLQSLQAYTQMGWLPQILIDSGQSRGIGSLALSITLVLGILGGLVMPAALARAESPQVYPVLFAALTALGWVGVLLAPSWSVLWAFVLGVGGWSFPTALNLIVVRARDPEVAARLSGFVQPVGYFLAMLAPLAVGFVYRPEMDWTVVILVLAGLAVAKGVVGRRAARPVLVDDELAVARPC</sequence>
<protein>
    <submittedName>
        <fullName evidence="2">Cyanate permease</fullName>
    </submittedName>
</protein>
<dbReference type="SUPFAM" id="SSF103473">
    <property type="entry name" value="MFS general substrate transporter"/>
    <property type="match status" value="1"/>
</dbReference>
<dbReference type="EMBL" id="CP009247">
    <property type="protein sequence ID" value="APT88524.1"/>
    <property type="molecule type" value="Genomic_DNA"/>
</dbReference>
<evidence type="ECO:0000313" key="3">
    <source>
        <dbReference type="Proteomes" id="UP000185434"/>
    </source>
</evidence>
<dbReference type="PANTHER" id="PTHR23523">
    <property type="match status" value="1"/>
</dbReference>
<dbReference type="InterPro" id="IPR036259">
    <property type="entry name" value="MFS_trans_sf"/>
</dbReference>
<feature type="transmembrane region" description="Helical" evidence="1">
    <location>
        <begin position="64"/>
        <end position="82"/>
    </location>
</feature>
<dbReference type="STRING" id="1437875.CFRA_03675"/>
<dbReference type="PANTHER" id="PTHR23523:SF2">
    <property type="entry name" value="2-NITROIMIDAZOLE TRANSPORTER"/>
    <property type="match status" value="1"/>
</dbReference>
<accession>A0A1L7CRP2</accession>
<feature type="transmembrane region" description="Helical" evidence="1">
    <location>
        <begin position="324"/>
        <end position="347"/>
    </location>
</feature>
<proteinExistence type="predicted"/>
<feature type="transmembrane region" description="Helical" evidence="1">
    <location>
        <begin position="353"/>
        <end position="370"/>
    </location>
</feature>
<gene>
    <name evidence="2" type="ORF">CFRA_03675</name>
</gene>
<name>A0A1L7CRP2_9CORY</name>
<dbReference type="AlphaFoldDB" id="A0A1L7CRP2"/>
<keyword evidence="1" id="KW-0472">Membrane</keyword>
<evidence type="ECO:0000313" key="2">
    <source>
        <dbReference type="EMBL" id="APT88524.1"/>
    </source>
</evidence>
<dbReference type="Gene3D" id="1.20.1250.20">
    <property type="entry name" value="MFS general substrate transporter like domains"/>
    <property type="match status" value="1"/>
</dbReference>
<keyword evidence="1" id="KW-1133">Transmembrane helix</keyword>
<dbReference type="Proteomes" id="UP000185434">
    <property type="component" value="Chromosome"/>
</dbReference>
<dbReference type="GO" id="GO:0022857">
    <property type="term" value="F:transmembrane transporter activity"/>
    <property type="evidence" value="ECO:0007669"/>
    <property type="project" value="InterPro"/>
</dbReference>
<feature type="transmembrane region" description="Helical" evidence="1">
    <location>
        <begin position="238"/>
        <end position="260"/>
    </location>
</feature>
<dbReference type="Pfam" id="PF07690">
    <property type="entry name" value="MFS_1"/>
    <property type="match status" value="1"/>
</dbReference>
<evidence type="ECO:0000256" key="1">
    <source>
        <dbReference type="SAM" id="Phobius"/>
    </source>
</evidence>
<dbReference type="InterPro" id="IPR011701">
    <property type="entry name" value="MFS"/>
</dbReference>
<reference evidence="2 3" key="1">
    <citation type="submission" date="2014-08" db="EMBL/GenBank/DDBJ databases">
        <title>Complete genome sequence of Corynebacterium frankenforstense ST18(T) (=DSM 45800(T)), isolated from raw cow milk.</title>
        <authorList>
            <person name="Ruckert C."/>
            <person name="Albersmeier A."/>
            <person name="Winkler A."/>
            <person name="Lipski A."/>
            <person name="Kalinowski J."/>
        </authorList>
    </citation>
    <scope>NUCLEOTIDE SEQUENCE [LARGE SCALE GENOMIC DNA]</scope>
    <source>
        <strain evidence="2 3">ST18</strain>
    </source>
</reference>
<keyword evidence="3" id="KW-1185">Reference proteome</keyword>
<feature type="transmembrane region" description="Helical" evidence="1">
    <location>
        <begin position="201"/>
        <end position="218"/>
    </location>
</feature>
<keyword evidence="1" id="KW-0812">Transmembrane</keyword>
<feature type="transmembrane region" description="Helical" evidence="1">
    <location>
        <begin position="122"/>
        <end position="147"/>
    </location>
</feature>
<feature type="transmembrane region" description="Helical" evidence="1">
    <location>
        <begin position="159"/>
        <end position="180"/>
    </location>
</feature>
<dbReference type="InterPro" id="IPR052524">
    <property type="entry name" value="MFS_Cyanate_Porter"/>
</dbReference>
<feature type="transmembrane region" description="Helical" evidence="1">
    <location>
        <begin position="292"/>
        <end position="312"/>
    </location>
</feature>